<dbReference type="VEuPathDB" id="FungiDB:PPTG_14872"/>
<dbReference type="GeneID" id="20184123"/>
<dbReference type="RefSeq" id="XP_008910459.1">
    <property type="nucleotide sequence ID" value="XM_008912211.1"/>
</dbReference>
<evidence type="ECO:0000313" key="2">
    <source>
        <dbReference type="Proteomes" id="UP000018817"/>
    </source>
</evidence>
<protein>
    <submittedName>
        <fullName evidence="1">Uncharacterized protein</fullName>
    </submittedName>
</protein>
<proteinExistence type="predicted"/>
<organism evidence="1 2">
    <name type="scientific">Phytophthora nicotianae (strain INRA-310)</name>
    <name type="common">Phytophthora parasitica</name>
    <dbReference type="NCBI Taxonomy" id="761204"/>
    <lineage>
        <taxon>Eukaryota</taxon>
        <taxon>Sar</taxon>
        <taxon>Stramenopiles</taxon>
        <taxon>Oomycota</taxon>
        <taxon>Peronosporomycetes</taxon>
        <taxon>Peronosporales</taxon>
        <taxon>Peronosporaceae</taxon>
        <taxon>Phytophthora</taxon>
    </lineage>
</organism>
<dbReference type="EMBL" id="KI669605">
    <property type="protein sequence ID" value="ETN04158.1"/>
    <property type="molecule type" value="Genomic_DNA"/>
</dbReference>
<reference evidence="2" key="1">
    <citation type="submission" date="2011-12" db="EMBL/GenBank/DDBJ databases">
        <authorList>
            <consortium name="The Broad Institute Genome Sequencing Platform"/>
            <person name="Russ C."/>
            <person name="Tyler B."/>
            <person name="Panabieres F."/>
            <person name="Shan W."/>
            <person name="Tripathy S."/>
            <person name="Grunwald N."/>
            <person name="Machado M."/>
            <person name="Young S.K."/>
            <person name="Zeng Q."/>
            <person name="Gargeya S."/>
            <person name="Fitzgerald M."/>
            <person name="Haas B."/>
            <person name="Abouelleil A."/>
            <person name="Alvarado L."/>
            <person name="Arachchi H.M."/>
            <person name="Berlin A."/>
            <person name="Chapman S.B."/>
            <person name="Gearin G."/>
            <person name="Goldberg J."/>
            <person name="Griggs A."/>
            <person name="Gujja S."/>
            <person name="Hansen M."/>
            <person name="Heiman D."/>
            <person name="Howarth C."/>
            <person name="Larimer J."/>
            <person name="Lui A."/>
            <person name="MacDonald P.J.P."/>
            <person name="McCowen C."/>
            <person name="Montmayeur A."/>
            <person name="Murphy C."/>
            <person name="Neiman D."/>
            <person name="Pearson M."/>
            <person name="Priest M."/>
            <person name="Roberts A."/>
            <person name="Saif S."/>
            <person name="Shea T."/>
            <person name="Sisk P."/>
            <person name="Stolte C."/>
            <person name="Sykes S."/>
            <person name="Wortman J."/>
            <person name="Nusbaum C."/>
            <person name="Birren B."/>
        </authorList>
    </citation>
    <scope>NUCLEOTIDE SEQUENCE [LARGE SCALE GENOMIC DNA]</scope>
    <source>
        <strain evidence="2">INRA-310</strain>
    </source>
</reference>
<sequence>MVADRARPSRAFVAVLPKGGAYTPAELAFIRSHAQNKCVEWMEATPQTNASLLSQVDFYLRYPSLVAVSTVERLHSKLEVATTTMSLKRQREQYTQRGLKIEAVQQMPRKAVKSRTTALARVMDVVNAKGGGKVAWVNYEERNEAYHQLVLALVSRPGVLVAEEIVRHKRKVRAIVLVPSQRHQIQRQFRVAA</sequence>
<reference evidence="1 2" key="2">
    <citation type="submission" date="2013-11" db="EMBL/GenBank/DDBJ databases">
        <title>The Genome Sequence of Phytophthora parasitica INRA-310.</title>
        <authorList>
            <consortium name="The Broad Institute Genomics Platform"/>
            <person name="Russ C."/>
            <person name="Tyler B."/>
            <person name="Panabieres F."/>
            <person name="Shan W."/>
            <person name="Tripathy S."/>
            <person name="Grunwald N."/>
            <person name="Machado M."/>
            <person name="Johnson C.S."/>
            <person name="Arredondo F."/>
            <person name="Hong C."/>
            <person name="Coffey M."/>
            <person name="Young S.K."/>
            <person name="Zeng Q."/>
            <person name="Gargeya S."/>
            <person name="Fitzgerald M."/>
            <person name="Abouelleil A."/>
            <person name="Alvarado L."/>
            <person name="Chapman S.B."/>
            <person name="Gainer-Dewar J."/>
            <person name="Goldberg J."/>
            <person name="Griggs A."/>
            <person name="Gujja S."/>
            <person name="Hansen M."/>
            <person name="Howarth C."/>
            <person name="Imamovic A."/>
            <person name="Ireland A."/>
            <person name="Larimer J."/>
            <person name="McCowan C."/>
            <person name="Murphy C."/>
            <person name="Pearson M."/>
            <person name="Poon T.W."/>
            <person name="Priest M."/>
            <person name="Roberts A."/>
            <person name="Saif S."/>
            <person name="Shea T."/>
            <person name="Sykes S."/>
            <person name="Wortman J."/>
            <person name="Nusbaum C."/>
            <person name="Birren B."/>
        </authorList>
    </citation>
    <scope>NUCLEOTIDE SEQUENCE [LARGE SCALE GENOMIC DNA]</scope>
    <source>
        <strain evidence="1 2">INRA-310</strain>
    </source>
</reference>
<dbReference type="Proteomes" id="UP000018817">
    <property type="component" value="Unassembled WGS sequence"/>
</dbReference>
<accession>W2PT72</accession>
<name>W2PT72_PHYN3</name>
<dbReference type="AlphaFoldDB" id="W2PT72"/>
<evidence type="ECO:0000313" key="1">
    <source>
        <dbReference type="EMBL" id="ETN04158.1"/>
    </source>
</evidence>
<gene>
    <name evidence="1" type="ORF">PPTG_14872</name>
</gene>